<comment type="caution">
    <text evidence="20">The sequence shown here is derived from an EMBL/GenBank/DDBJ whole genome shotgun (WGS) entry which is preliminary data.</text>
</comment>
<evidence type="ECO:0000256" key="14">
    <source>
        <dbReference type="PIRSR" id="PIRSR605478-2"/>
    </source>
</evidence>
<dbReference type="Pfam" id="PF02779">
    <property type="entry name" value="Transket_pyr"/>
    <property type="match status" value="1"/>
</dbReference>
<comment type="similarity">
    <text evidence="3 18">Belongs to the transketolase family.</text>
</comment>
<keyword evidence="7 16" id="KW-0479">Metal-binding</keyword>
<dbReference type="SMART" id="SM00861">
    <property type="entry name" value="Transket_pyr"/>
    <property type="match status" value="1"/>
</dbReference>
<evidence type="ECO:0000256" key="3">
    <source>
        <dbReference type="ARBA" id="ARBA00007131"/>
    </source>
</evidence>
<evidence type="ECO:0000259" key="19">
    <source>
        <dbReference type="SMART" id="SM00861"/>
    </source>
</evidence>
<dbReference type="GO" id="GO:0005829">
    <property type="term" value="C:cytosol"/>
    <property type="evidence" value="ECO:0007669"/>
    <property type="project" value="TreeGrafter"/>
</dbReference>
<comment type="cofactor">
    <cofactor evidence="1">
        <name>Ca(2+)</name>
        <dbReference type="ChEBI" id="CHEBI:29108"/>
    </cofactor>
</comment>
<proteinExistence type="inferred from homology"/>
<evidence type="ECO:0000313" key="20">
    <source>
        <dbReference type="EMBL" id="PIE82698.1"/>
    </source>
</evidence>
<accession>A0A2G6PDT9</accession>
<feature type="binding site" evidence="14">
    <location>
        <position position="37"/>
    </location>
    <ligand>
        <name>substrate</name>
    </ligand>
</feature>
<feature type="binding site" evidence="14">
    <location>
        <position position="485"/>
    </location>
    <ligand>
        <name>substrate</name>
    </ligand>
</feature>
<comment type="cofactor">
    <cofactor evidence="16">
        <name>Mg(2+)</name>
        <dbReference type="ChEBI" id="CHEBI:18420"/>
    </cofactor>
    <text evidence="16">Binds 1 Mg(2+) ion per subunit. Can also utilize other divalent metal cations, such as Ca(2+), Mn(2+) and Co(2+).</text>
</comment>
<evidence type="ECO:0000256" key="15">
    <source>
        <dbReference type="PIRSR" id="PIRSR605478-3"/>
    </source>
</evidence>
<feature type="binding site" evidence="15">
    <location>
        <position position="272"/>
    </location>
    <ligand>
        <name>thiamine diphosphate</name>
        <dbReference type="ChEBI" id="CHEBI:58937"/>
    </ligand>
</feature>
<dbReference type="PROSITE" id="PS00801">
    <property type="entry name" value="TRANSKETOLASE_1"/>
    <property type="match status" value="1"/>
</dbReference>
<comment type="subunit">
    <text evidence="4 18">Homodimer.</text>
</comment>
<dbReference type="InterPro" id="IPR055152">
    <property type="entry name" value="Transketolase-like_C_2"/>
</dbReference>
<comment type="cofactor">
    <cofactor evidence="18">
        <name>Mg(2+)</name>
        <dbReference type="ChEBI" id="CHEBI:18420"/>
    </cofactor>
    <cofactor evidence="18">
        <name>Ca(2+)</name>
        <dbReference type="ChEBI" id="CHEBI:29108"/>
    </cofactor>
    <cofactor evidence="18">
        <name>Mn(2+)</name>
        <dbReference type="ChEBI" id="CHEBI:29035"/>
    </cofactor>
    <cofactor evidence="18">
        <name>Co(2+)</name>
        <dbReference type="ChEBI" id="CHEBI:48828"/>
    </cofactor>
    <text evidence="18">Binds 1 Mg(2+) ion per subunit. Can also utilize other divalent metal cations, such as Ca(2+), Mn(2+) and Co(2+).</text>
</comment>
<dbReference type="Gene3D" id="3.40.50.920">
    <property type="match status" value="1"/>
</dbReference>
<keyword evidence="10 15" id="KW-0786">Thiamine pyrophosphate</keyword>
<evidence type="ECO:0000256" key="7">
    <source>
        <dbReference type="ARBA" id="ARBA00022723"/>
    </source>
</evidence>
<evidence type="ECO:0000256" key="18">
    <source>
        <dbReference type="RuleBase" id="RU004996"/>
    </source>
</evidence>
<keyword evidence="9 16" id="KW-0460">Magnesium</keyword>
<dbReference type="EC" id="2.2.1.1" evidence="5 12"/>
<dbReference type="InterPro" id="IPR049557">
    <property type="entry name" value="Transketolase_CS"/>
</dbReference>
<reference evidence="20 21" key="1">
    <citation type="submission" date="2017-10" db="EMBL/GenBank/DDBJ databases">
        <title>Novel microbial diversity and functional potential in the marine mammal oral microbiome.</title>
        <authorList>
            <person name="Dudek N.K."/>
            <person name="Sun C.L."/>
            <person name="Burstein D."/>
            <person name="Kantor R.S."/>
            <person name="Aliaga Goltsman D.S."/>
            <person name="Bik E.M."/>
            <person name="Thomas B.C."/>
            <person name="Banfield J.F."/>
            <person name="Relman D.A."/>
        </authorList>
    </citation>
    <scope>NUCLEOTIDE SEQUENCE [LARGE SCALE GENOMIC DNA]</scope>
    <source>
        <strain evidence="20">DOLJORAL78_50_517</strain>
    </source>
</reference>
<feature type="binding site" evidence="15">
    <location>
        <position position="449"/>
    </location>
    <ligand>
        <name>thiamine diphosphate</name>
        <dbReference type="ChEBI" id="CHEBI:58937"/>
    </ligand>
</feature>
<sequence>MPPESVSQTPSASPRRKLANAIRALSMDAVQCAESGHPGAPMGMADFGEVLWNDFLRHNPANPKWFNRDRLVLSNGHGSMLLYSLLHLSGYDLTIQDLRNFRQIGSRTPGHPEYGCTAGVETTTGPLGQGIANAVGMAIAEHALATRFNQPDYKIVDHYTYAIVGDGCLMEGISYEACSLAGTLGLGKLVVLYDDNGISIDGAVKNWFGEDVGKRFEACGWYAIPNVDGHDAEAVKKAIKQAKKQVDKPTIICCKTRIAWGSPNKGGSEKSHGAPLGVAEVAATREAIGWHHEPFEIPSEIYDAFDARAKGTAWEEEWNDLFARYQVAYPKRAAEFERRMVGSFPEDWEEIAWDYIEAAQLRHEDLATRAASQRALQVYAPHFPGLVGGSADLTESTGIPWAGCRPLDFEHPDGNLMFYGAREFAMNAIMNGLALHGGFIPFGGTFLMFADYGRNAIRMASLMKLRCMFVLTHDSIGVGGDGPTHQPIEHVSSLRIIPGLSVWRTCDTTETAVAWKAALERTGPTCLIFTRQLLPHQDRTPEQVRAIARGGYVLVDCDDEEPEGIIIATGSEVQLAVEAARQLNEEGRKIRVVSMPSVNVFEAQDDAYRESVLPDAVTRRVVVEAGVTAPWYKYAGSDGIVIGVDRFGESGPPEMIFQHFGFTAERVAAAVRRCSNP</sequence>
<gene>
    <name evidence="20" type="primary">tkt</name>
    <name evidence="20" type="ORF">CSA09_05595</name>
</gene>
<dbReference type="InterPro" id="IPR020826">
    <property type="entry name" value="Transketolase_BS"/>
</dbReference>
<keyword evidence="6 18" id="KW-0808">Transferase</keyword>
<dbReference type="CDD" id="cd07033">
    <property type="entry name" value="TPP_PYR_DXS_TK_like"/>
    <property type="match status" value="1"/>
</dbReference>
<dbReference type="GO" id="GO:0009052">
    <property type="term" value="P:pentose-phosphate shunt, non-oxidative branch"/>
    <property type="evidence" value="ECO:0007669"/>
    <property type="project" value="UniProtKB-ARBA"/>
</dbReference>
<evidence type="ECO:0000256" key="1">
    <source>
        <dbReference type="ARBA" id="ARBA00001913"/>
    </source>
</evidence>
<feature type="binding site" evidence="15">
    <location>
        <position position="167"/>
    </location>
    <ligand>
        <name>thiamine diphosphate</name>
        <dbReference type="ChEBI" id="CHEBI:58937"/>
    </ligand>
</feature>
<dbReference type="AlphaFoldDB" id="A0A2G6PDT9"/>
<dbReference type="FunFam" id="3.40.50.920:FF:000003">
    <property type="entry name" value="Transketolase"/>
    <property type="match status" value="1"/>
</dbReference>
<dbReference type="Gene3D" id="3.40.50.970">
    <property type="match status" value="2"/>
</dbReference>
<evidence type="ECO:0000256" key="2">
    <source>
        <dbReference type="ARBA" id="ARBA00001941"/>
    </source>
</evidence>
<dbReference type="PANTHER" id="PTHR43522">
    <property type="entry name" value="TRANSKETOLASE"/>
    <property type="match status" value="1"/>
</dbReference>
<evidence type="ECO:0000313" key="21">
    <source>
        <dbReference type="Proteomes" id="UP000229278"/>
    </source>
</evidence>
<dbReference type="NCBIfam" id="TIGR00232">
    <property type="entry name" value="tktlase_bact"/>
    <property type="match status" value="1"/>
</dbReference>
<dbReference type="FunFam" id="3.40.50.970:FF:000003">
    <property type="entry name" value="Transketolase"/>
    <property type="match status" value="1"/>
</dbReference>
<feature type="binding site" evidence="15">
    <location>
        <position position="196"/>
    </location>
    <ligand>
        <name>thiamine diphosphate</name>
        <dbReference type="ChEBI" id="CHEBI:58937"/>
    </ligand>
</feature>
<evidence type="ECO:0000256" key="6">
    <source>
        <dbReference type="ARBA" id="ARBA00022679"/>
    </source>
</evidence>
<feature type="binding site" evidence="16">
    <location>
        <position position="198"/>
    </location>
    <ligand>
        <name>Mg(2+)</name>
        <dbReference type="ChEBI" id="CHEBI:18420"/>
    </ligand>
</feature>
<dbReference type="Proteomes" id="UP000229278">
    <property type="component" value="Unassembled WGS sequence"/>
</dbReference>
<feature type="domain" description="Transketolase-like pyrimidine-binding" evidence="19">
    <location>
        <begin position="366"/>
        <end position="536"/>
    </location>
</feature>
<evidence type="ECO:0000256" key="12">
    <source>
        <dbReference type="NCBIfam" id="TIGR00232"/>
    </source>
</evidence>
<feature type="binding site" evidence="14">
    <location>
        <position position="396"/>
    </location>
    <ligand>
        <name>substrate</name>
    </ligand>
</feature>
<comment type="catalytic activity">
    <reaction evidence="11 18">
        <text>D-sedoheptulose 7-phosphate + D-glyceraldehyde 3-phosphate = aldehydo-D-ribose 5-phosphate + D-xylulose 5-phosphate</text>
        <dbReference type="Rhea" id="RHEA:10508"/>
        <dbReference type="ChEBI" id="CHEBI:57483"/>
        <dbReference type="ChEBI" id="CHEBI:57737"/>
        <dbReference type="ChEBI" id="CHEBI:58273"/>
        <dbReference type="ChEBI" id="CHEBI:59776"/>
        <dbReference type="EC" id="2.2.1.1"/>
    </reaction>
</comment>
<evidence type="ECO:0000256" key="5">
    <source>
        <dbReference type="ARBA" id="ARBA00013152"/>
    </source>
</evidence>
<organism evidence="20 21">
    <name type="scientific">Candidatus Contendibacter odensensis</name>
    <dbReference type="NCBI Taxonomy" id="1400860"/>
    <lineage>
        <taxon>Bacteria</taxon>
        <taxon>Pseudomonadati</taxon>
        <taxon>Pseudomonadota</taxon>
        <taxon>Gammaproteobacteria</taxon>
        <taxon>Candidatus Competibacteraceae</taxon>
        <taxon>Candidatus Contendibacter</taxon>
    </lineage>
</organism>
<dbReference type="CDD" id="cd02012">
    <property type="entry name" value="TPP_TK"/>
    <property type="match status" value="1"/>
</dbReference>
<comment type="cofactor">
    <cofactor evidence="2">
        <name>Co(2+)</name>
        <dbReference type="ChEBI" id="CHEBI:48828"/>
    </cofactor>
</comment>
<dbReference type="InterPro" id="IPR005478">
    <property type="entry name" value="Transketolase_bac-like"/>
</dbReference>
<comment type="function">
    <text evidence="18">Catalyzes the transfer of a two-carbon ketol group from a ketose donor to an aldose acceptor, via a covalent intermediate with the cofactor thiamine pyrophosphate.</text>
</comment>
<feature type="binding site" evidence="14">
    <location>
        <position position="531"/>
    </location>
    <ligand>
        <name>substrate</name>
    </ligand>
</feature>
<dbReference type="InterPro" id="IPR009014">
    <property type="entry name" value="Transketo_C/PFOR_II"/>
</dbReference>
<evidence type="ECO:0000256" key="13">
    <source>
        <dbReference type="PIRSR" id="PIRSR605478-1"/>
    </source>
</evidence>
<feature type="binding site" evidence="16">
    <location>
        <position position="196"/>
    </location>
    <ligand>
        <name>Mg(2+)</name>
        <dbReference type="ChEBI" id="CHEBI:18420"/>
    </ligand>
</feature>
<dbReference type="SUPFAM" id="SSF52922">
    <property type="entry name" value="TK C-terminal domain-like"/>
    <property type="match status" value="1"/>
</dbReference>
<dbReference type="GO" id="GO:0004802">
    <property type="term" value="F:transketolase activity"/>
    <property type="evidence" value="ECO:0007669"/>
    <property type="project" value="UniProtKB-UniRule"/>
</dbReference>
<evidence type="ECO:0000256" key="9">
    <source>
        <dbReference type="ARBA" id="ARBA00022842"/>
    </source>
</evidence>
<feature type="site" description="Important for catalytic activity" evidence="17">
    <location>
        <position position="272"/>
    </location>
</feature>
<dbReference type="EMBL" id="PDTV01000014">
    <property type="protein sequence ID" value="PIE82698.1"/>
    <property type="molecule type" value="Genomic_DNA"/>
</dbReference>
<dbReference type="PROSITE" id="PS00802">
    <property type="entry name" value="TRANSKETOLASE_2"/>
    <property type="match status" value="1"/>
</dbReference>
<feature type="binding site" evidence="14">
    <location>
        <position position="272"/>
    </location>
    <ligand>
        <name>substrate</name>
    </ligand>
</feature>
<dbReference type="InterPro" id="IPR005475">
    <property type="entry name" value="Transketolase-like_Pyr-bd"/>
</dbReference>
<name>A0A2G6PDT9_9GAMM</name>
<feature type="site" description="Important for catalytic activity" evidence="17">
    <location>
        <position position="37"/>
    </location>
</feature>
<feature type="active site" description="Proton donor" evidence="13">
    <location>
        <position position="423"/>
    </location>
</feature>
<evidence type="ECO:0000256" key="4">
    <source>
        <dbReference type="ARBA" id="ARBA00011738"/>
    </source>
</evidence>
<evidence type="ECO:0000256" key="16">
    <source>
        <dbReference type="PIRSR" id="PIRSR605478-4"/>
    </source>
</evidence>
<feature type="binding site" evidence="14">
    <location>
        <position position="369"/>
    </location>
    <ligand>
        <name>substrate</name>
    </ligand>
</feature>
<dbReference type="InterPro" id="IPR033247">
    <property type="entry name" value="Transketolase_fam"/>
</dbReference>
<evidence type="ECO:0000256" key="8">
    <source>
        <dbReference type="ARBA" id="ARBA00022837"/>
    </source>
</evidence>
<evidence type="ECO:0000256" key="10">
    <source>
        <dbReference type="ARBA" id="ARBA00023052"/>
    </source>
</evidence>
<evidence type="ECO:0000256" key="17">
    <source>
        <dbReference type="PIRSR" id="PIRSR605478-5"/>
    </source>
</evidence>
<dbReference type="Pfam" id="PF00456">
    <property type="entry name" value="Transketolase_N"/>
    <property type="match status" value="1"/>
</dbReference>
<evidence type="ECO:0000256" key="11">
    <source>
        <dbReference type="ARBA" id="ARBA00049473"/>
    </source>
</evidence>
<dbReference type="PANTHER" id="PTHR43522:SF2">
    <property type="entry name" value="TRANSKETOLASE 1-RELATED"/>
    <property type="match status" value="1"/>
</dbReference>
<comment type="cofactor">
    <cofactor evidence="15">
        <name>thiamine diphosphate</name>
        <dbReference type="ChEBI" id="CHEBI:58937"/>
    </cofactor>
    <text evidence="15">Binds 1 thiamine pyrophosphate per subunit. During the reaction, the substrate forms a covalent intermediate with the cofactor.</text>
</comment>
<dbReference type="InterPro" id="IPR029061">
    <property type="entry name" value="THDP-binding"/>
</dbReference>
<keyword evidence="8 18" id="KW-0106">Calcium</keyword>
<dbReference type="Pfam" id="PF22613">
    <property type="entry name" value="Transketolase_C_1"/>
    <property type="match status" value="1"/>
</dbReference>
<dbReference type="FunFam" id="3.40.50.970:FF:000004">
    <property type="entry name" value="Transketolase"/>
    <property type="match status" value="1"/>
</dbReference>
<feature type="binding site" evidence="15">
    <location>
        <begin position="125"/>
        <end position="127"/>
    </location>
    <ligand>
        <name>thiamine diphosphate</name>
        <dbReference type="ChEBI" id="CHEBI:58937"/>
    </ligand>
</feature>
<feature type="binding site" evidence="14">
    <location>
        <position position="473"/>
    </location>
    <ligand>
        <name>substrate</name>
    </ligand>
</feature>
<feature type="binding site" evidence="14">
    <location>
        <position position="481"/>
    </location>
    <ligand>
        <name>substrate</name>
    </ligand>
</feature>
<dbReference type="GO" id="GO:0046872">
    <property type="term" value="F:metal ion binding"/>
    <property type="evidence" value="ECO:0007669"/>
    <property type="project" value="UniProtKB-KW"/>
</dbReference>
<feature type="binding site" evidence="15">
    <location>
        <position position="77"/>
    </location>
    <ligand>
        <name>thiamine diphosphate</name>
        <dbReference type="ChEBI" id="CHEBI:58937"/>
    </ligand>
</feature>
<feature type="binding site" evidence="16">
    <location>
        <position position="166"/>
    </location>
    <ligand>
        <name>Mg(2+)</name>
        <dbReference type="ChEBI" id="CHEBI:18420"/>
    </ligand>
</feature>
<dbReference type="InterPro" id="IPR005474">
    <property type="entry name" value="Transketolase_N"/>
</dbReference>
<dbReference type="SUPFAM" id="SSF52518">
    <property type="entry name" value="Thiamin diphosphate-binding fold (THDP-binding)"/>
    <property type="match status" value="2"/>
</dbReference>
<protein>
    <recommendedName>
        <fullName evidence="5 12">Transketolase</fullName>
        <ecNumber evidence="5 12">2.2.1.1</ecNumber>
    </recommendedName>
</protein>